<dbReference type="InterPro" id="IPR000719">
    <property type="entry name" value="Prot_kinase_dom"/>
</dbReference>
<dbReference type="AlphaFoldDB" id="A0A7M7HPD5"/>
<dbReference type="InterPro" id="IPR004147">
    <property type="entry name" value="ABC1_dom"/>
</dbReference>
<dbReference type="EnsemblMetazoa" id="XM_011675736">
    <property type="protein sequence ID" value="XP_011674038"/>
    <property type="gene ID" value="LOC574821"/>
</dbReference>
<dbReference type="GO" id="GO:0004672">
    <property type="term" value="F:protein kinase activity"/>
    <property type="evidence" value="ECO:0007669"/>
    <property type="project" value="InterPro"/>
</dbReference>
<dbReference type="InterPro" id="IPR051130">
    <property type="entry name" value="Mito_struct-func_regulator"/>
</dbReference>
<proteinExistence type="inferred from homology"/>
<dbReference type="Pfam" id="PF03109">
    <property type="entry name" value="ABC1"/>
    <property type="match status" value="1"/>
</dbReference>
<dbReference type="FunCoup" id="A0A7M7HPD5">
    <property type="interactions" value="924"/>
</dbReference>
<protein>
    <recommendedName>
        <fullName evidence="2">Protein kinase domain-containing protein</fullName>
    </recommendedName>
</protein>
<dbReference type="PANTHER" id="PTHR43173:SF19">
    <property type="entry name" value="AARF DOMAIN-CONTAINING PROTEIN KINASE 1"/>
    <property type="match status" value="1"/>
</dbReference>
<evidence type="ECO:0000259" key="2">
    <source>
        <dbReference type="SMART" id="SM00220"/>
    </source>
</evidence>
<comment type="similarity">
    <text evidence="1">Belongs to the protein kinase superfamily. ADCK protein kinase family.</text>
</comment>
<feature type="domain" description="Protein kinase" evidence="2">
    <location>
        <begin position="156"/>
        <end position="445"/>
    </location>
</feature>
<dbReference type="SMART" id="SM00220">
    <property type="entry name" value="S_TKc"/>
    <property type="match status" value="1"/>
</dbReference>
<keyword evidence="4" id="KW-1185">Reference proteome</keyword>
<dbReference type="InterPro" id="IPR045307">
    <property type="entry name" value="ADCK1_dom"/>
</dbReference>
<dbReference type="RefSeq" id="XP_011674038.2">
    <property type="nucleotide sequence ID" value="XM_011675736.2"/>
</dbReference>
<evidence type="ECO:0000313" key="3">
    <source>
        <dbReference type="EnsemblMetazoa" id="XP_011674038"/>
    </source>
</evidence>
<dbReference type="Gene3D" id="1.10.510.10">
    <property type="entry name" value="Transferase(Phosphotransferase) domain 1"/>
    <property type="match status" value="1"/>
</dbReference>
<evidence type="ECO:0000256" key="1">
    <source>
        <dbReference type="ARBA" id="ARBA00009670"/>
    </source>
</evidence>
<dbReference type="GO" id="GO:0005743">
    <property type="term" value="C:mitochondrial inner membrane"/>
    <property type="evidence" value="ECO:0000318"/>
    <property type="project" value="GO_Central"/>
</dbReference>
<evidence type="ECO:0000313" key="4">
    <source>
        <dbReference type="Proteomes" id="UP000007110"/>
    </source>
</evidence>
<dbReference type="GO" id="GO:0055088">
    <property type="term" value="P:lipid homeostasis"/>
    <property type="evidence" value="ECO:0000318"/>
    <property type="project" value="GO_Central"/>
</dbReference>
<dbReference type="CTD" id="57143"/>
<reference evidence="3" key="2">
    <citation type="submission" date="2021-01" db="UniProtKB">
        <authorList>
            <consortium name="EnsemblMetazoa"/>
        </authorList>
    </citation>
    <scope>IDENTIFICATION</scope>
</reference>
<dbReference type="InParanoid" id="A0A7M7HPD5"/>
<dbReference type="CDD" id="cd13969">
    <property type="entry name" value="ADCK1-like"/>
    <property type="match status" value="1"/>
</dbReference>
<name>A0A7M7HPD5_STRPU</name>
<dbReference type="GO" id="GO:0007005">
    <property type="term" value="P:mitochondrion organization"/>
    <property type="evidence" value="ECO:0000318"/>
    <property type="project" value="GO_Central"/>
</dbReference>
<dbReference type="Proteomes" id="UP000007110">
    <property type="component" value="Unassembled WGS sequence"/>
</dbReference>
<accession>A0A7M7HPD5</accession>
<dbReference type="KEGG" id="spu:574821"/>
<sequence>MALGFLRSGLRRPWMTLSLLGGAGGAGVAIATDRGYIDWSSVGVVRFGRAFFSAGAIVVDYKWNMRGKESGSPDYREMMSTIHKRSAERLHRLCCKNGGIFIKLGQHVGALDYLLPEEYVSTMKVLHNDAPQSSLKDIKKVVAEDLGVLADDLFSEFSEEPVGTASLAQVHTALLKDGTMVAVKVQHPNVKSYSEVDMSTVEFLLNAVARIFPEFELLWLAQEMREKLPIELDFVQEGKNAEKVAKMLKHFKFLKVPGIYWKHSTSRVLTMEYCNGGKVDNKEYMDQMGIDVNQITKNLGKMYSEMIFVNGFVHCDPHPGNVLIRHNDKKEVEIVLLDHGLYQTLTDEFRLDYSRLWQSILAADLEGIKHYSMALGAGQMYGIFACMLTARSWDSLAEGIDKKERSAQEDREVREHAALYMSEITQLLNMVPRQMLLLLKTNDLLRSIEYALGSSENASSFINMSRCCVRSVAQHEASLRSSRWGRLRVHVRRDIKLFQISAYELYLWLTCTSVVRWFRRTLGGLTPSLIS</sequence>
<dbReference type="OMA" id="RCNPEDI"/>
<dbReference type="GeneID" id="574821"/>
<reference evidence="4" key="1">
    <citation type="submission" date="2015-02" db="EMBL/GenBank/DDBJ databases">
        <title>Genome sequencing for Strongylocentrotus purpuratus.</title>
        <authorList>
            <person name="Murali S."/>
            <person name="Liu Y."/>
            <person name="Vee V."/>
            <person name="English A."/>
            <person name="Wang M."/>
            <person name="Skinner E."/>
            <person name="Han Y."/>
            <person name="Muzny D.M."/>
            <person name="Worley K.C."/>
            <person name="Gibbs R.A."/>
        </authorList>
    </citation>
    <scope>NUCLEOTIDE SEQUENCE</scope>
</reference>
<dbReference type="SUPFAM" id="SSF56112">
    <property type="entry name" value="Protein kinase-like (PK-like)"/>
    <property type="match status" value="1"/>
</dbReference>
<dbReference type="InterPro" id="IPR011009">
    <property type="entry name" value="Kinase-like_dom_sf"/>
</dbReference>
<organism evidence="3 4">
    <name type="scientific">Strongylocentrotus purpuratus</name>
    <name type="common">Purple sea urchin</name>
    <dbReference type="NCBI Taxonomy" id="7668"/>
    <lineage>
        <taxon>Eukaryota</taxon>
        <taxon>Metazoa</taxon>
        <taxon>Echinodermata</taxon>
        <taxon>Eleutherozoa</taxon>
        <taxon>Echinozoa</taxon>
        <taxon>Echinoidea</taxon>
        <taxon>Euechinoidea</taxon>
        <taxon>Echinacea</taxon>
        <taxon>Camarodonta</taxon>
        <taxon>Echinidea</taxon>
        <taxon>Strongylocentrotidae</taxon>
        <taxon>Strongylocentrotus</taxon>
    </lineage>
</organism>
<dbReference type="GO" id="GO:0005524">
    <property type="term" value="F:ATP binding"/>
    <property type="evidence" value="ECO:0007669"/>
    <property type="project" value="InterPro"/>
</dbReference>
<dbReference type="PANTHER" id="PTHR43173">
    <property type="entry name" value="ABC1 FAMILY PROTEIN"/>
    <property type="match status" value="1"/>
</dbReference>
<dbReference type="OrthoDB" id="427480at2759"/>